<evidence type="ECO:0000256" key="7">
    <source>
        <dbReference type="ARBA" id="ARBA00023180"/>
    </source>
</evidence>
<evidence type="ECO:0000256" key="5">
    <source>
        <dbReference type="ARBA" id="ARBA00022989"/>
    </source>
</evidence>
<keyword evidence="3 9" id="KW-0812">Transmembrane</keyword>
<proteinExistence type="inferred from homology"/>
<sequence>MAPYPTQRCHPDASQVEYDSTARDTPAPAGRIGRWIGGNHRNEYGTMEDPVPLYQDRGALWRFLLLFLLFPSLYLCLYLCLSKPHHGAVIGVKLPRSDPLNNLFVFGDMQFVRKCLQPMASSDDLPMLTLIFACRLEDLRGKKRHDKTAIFLFTLVYLSSAQSSCDSSCSVCSCNSTDVNTPLVSCDALPFEFLNCSYDYDSTTSYGCPKYGYKVGEAPVIAMIPCTPLPGITCCGPPITLKPFTCMKYSGLRFPTALLLSLFLGICGADRFYLGFTCMGVGKLLSVGGCLVWWLVDLILLIVGNMQPNDGSSWEYIF</sequence>
<keyword evidence="7" id="KW-0325">Glycoprotein</keyword>
<dbReference type="Pfam" id="PF05154">
    <property type="entry name" value="TM2"/>
    <property type="match status" value="1"/>
</dbReference>
<dbReference type="Proteomes" id="UP000241769">
    <property type="component" value="Unassembled WGS sequence"/>
</dbReference>
<dbReference type="PANTHER" id="PTHR21016">
    <property type="entry name" value="BETA-AMYLOID BINDING PROTEIN-RELATED"/>
    <property type="match status" value="1"/>
</dbReference>
<feature type="transmembrane region" description="Helical" evidence="9">
    <location>
        <begin position="280"/>
        <end position="303"/>
    </location>
</feature>
<evidence type="ECO:0000259" key="10">
    <source>
        <dbReference type="Pfam" id="PF05154"/>
    </source>
</evidence>
<evidence type="ECO:0000256" key="1">
    <source>
        <dbReference type="ARBA" id="ARBA00004141"/>
    </source>
</evidence>
<comment type="subcellular location">
    <subcellularLocation>
        <location evidence="1">Membrane</location>
        <topology evidence="1">Multi-pass membrane protein</topology>
    </subcellularLocation>
</comment>
<feature type="transmembrane region" description="Helical" evidence="9">
    <location>
        <begin position="257"/>
        <end position="274"/>
    </location>
</feature>
<keyword evidence="5 9" id="KW-1133">Transmembrane helix</keyword>
<organism evidence="11 12">
    <name type="scientific">Planoprotostelium fungivorum</name>
    <dbReference type="NCBI Taxonomy" id="1890364"/>
    <lineage>
        <taxon>Eukaryota</taxon>
        <taxon>Amoebozoa</taxon>
        <taxon>Evosea</taxon>
        <taxon>Variosea</taxon>
        <taxon>Cavosteliida</taxon>
        <taxon>Cavosteliaceae</taxon>
        <taxon>Planoprotostelium</taxon>
    </lineage>
</organism>
<gene>
    <name evidence="11" type="ORF">PROFUN_00556</name>
</gene>
<keyword evidence="12" id="KW-1185">Reference proteome</keyword>
<evidence type="ECO:0000256" key="2">
    <source>
        <dbReference type="ARBA" id="ARBA00008284"/>
    </source>
</evidence>
<accession>A0A2P6N174</accession>
<comment type="similarity">
    <text evidence="2">Belongs to the TM2 family.</text>
</comment>
<dbReference type="OrthoDB" id="408511at2759"/>
<keyword evidence="4" id="KW-0732">Signal</keyword>
<dbReference type="InParanoid" id="A0A2P6N174"/>
<evidence type="ECO:0000256" key="4">
    <source>
        <dbReference type="ARBA" id="ARBA00022729"/>
    </source>
</evidence>
<feature type="region of interest" description="Disordered" evidence="8">
    <location>
        <begin position="1"/>
        <end position="33"/>
    </location>
</feature>
<dbReference type="GO" id="GO:0016020">
    <property type="term" value="C:membrane"/>
    <property type="evidence" value="ECO:0007669"/>
    <property type="project" value="UniProtKB-SubCell"/>
</dbReference>
<reference evidence="11 12" key="1">
    <citation type="journal article" date="2018" name="Genome Biol. Evol.">
        <title>Multiple Roots of Fruiting Body Formation in Amoebozoa.</title>
        <authorList>
            <person name="Hillmann F."/>
            <person name="Forbes G."/>
            <person name="Novohradska S."/>
            <person name="Ferling I."/>
            <person name="Riege K."/>
            <person name="Groth M."/>
            <person name="Westermann M."/>
            <person name="Marz M."/>
            <person name="Spaller T."/>
            <person name="Winckler T."/>
            <person name="Schaap P."/>
            <person name="Glockner G."/>
        </authorList>
    </citation>
    <scope>NUCLEOTIDE SEQUENCE [LARGE SCALE GENOMIC DNA]</scope>
    <source>
        <strain evidence="11 12">Jena</strain>
    </source>
</reference>
<evidence type="ECO:0000256" key="9">
    <source>
        <dbReference type="SAM" id="Phobius"/>
    </source>
</evidence>
<evidence type="ECO:0000313" key="12">
    <source>
        <dbReference type="Proteomes" id="UP000241769"/>
    </source>
</evidence>
<dbReference type="PANTHER" id="PTHR21016:SF4">
    <property type="entry name" value="TM2 DOMAIN-CONTAINING PROTEIN 2"/>
    <property type="match status" value="1"/>
</dbReference>
<evidence type="ECO:0000256" key="8">
    <source>
        <dbReference type="SAM" id="MobiDB-lite"/>
    </source>
</evidence>
<evidence type="ECO:0000313" key="11">
    <source>
        <dbReference type="EMBL" id="PRP77695.1"/>
    </source>
</evidence>
<dbReference type="AlphaFoldDB" id="A0A2P6N174"/>
<protein>
    <submittedName>
        <fullName evidence="11">TM2 domain-containing protein</fullName>
    </submittedName>
</protein>
<comment type="caution">
    <text evidence="11">The sequence shown here is derived from an EMBL/GenBank/DDBJ whole genome shotgun (WGS) entry which is preliminary data.</text>
</comment>
<dbReference type="STRING" id="1890364.A0A2P6N174"/>
<evidence type="ECO:0000256" key="6">
    <source>
        <dbReference type="ARBA" id="ARBA00023136"/>
    </source>
</evidence>
<keyword evidence="6 9" id="KW-0472">Membrane</keyword>
<dbReference type="EMBL" id="MDYQ01000257">
    <property type="protein sequence ID" value="PRP77695.1"/>
    <property type="molecule type" value="Genomic_DNA"/>
</dbReference>
<name>A0A2P6N174_9EUKA</name>
<feature type="domain" description="TM2" evidence="10">
    <location>
        <begin position="256"/>
        <end position="299"/>
    </location>
</feature>
<dbReference type="InterPro" id="IPR007829">
    <property type="entry name" value="TM2"/>
</dbReference>
<feature type="transmembrane region" description="Helical" evidence="9">
    <location>
        <begin position="59"/>
        <end position="81"/>
    </location>
</feature>
<evidence type="ECO:0000256" key="3">
    <source>
        <dbReference type="ARBA" id="ARBA00022692"/>
    </source>
</evidence>
<dbReference type="InterPro" id="IPR050932">
    <property type="entry name" value="TM2D1-3-like"/>
</dbReference>